<dbReference type="Proteomes" id="UP000633509">
    <property type="component" value="Unassembled WGS sequence"/>
</dbReference>
<reference evidence="1 2" key="1">
    <citation type="submission" date="2020-10" db="EMBL/GenBank/DDBJ databases">
        <title>Sequencing the genomes of 1000 actinobacteria strains.</title>
        <authorList>
            <person name="Klenk H.-P."/>
        </authorList>
    </citation>
    <scope>NUCLEOTIDE SEQUENCE [LARGE SCALE GENOMIC DNA]</scope>
    <source>
        <strain evidence="1 2">DSM 43173</strain>
    </source>
</reference>
<dbReference type="Gene3D" id="1.20.58.130">
    <property type="match status" value="1"/>
</dbReference>
<comment type="caution">
    <text evidence="1">The sequence shown here is derived from an EMBL/GenBank/DDBJ whole genome shotgun (WGS) entry which is preliminary data.</text>
</comment>
<sequence>MDVEARLLDLMSRMQALEAGTHTSDARKATTAEVAQIRADIAEFRIEVSQDLAALGDEMAGLRRHLNEYLSSVQSKAKFQPGSL</sequence>
<protein>
    <submittedName>
        <fullName evidence="1">Ribosome-interacting GTPase 1</fullName>
    </submittedName>
</protein>
<name>A0ABR9M9F7_9ACTN</name>
<proteinExistence type="predicted"/>
<organism evidence="1 2">
    <name type="scientific">Nonomuraea angiospora</name>
    <dbReference type="NCBI Taxonomy" id="46172"/>
    <lineage>
        <taxon>Bacteria</taxon>
        <taxon>Bacillati</taxon>
        <taxon>Actinomycetota</taxon>
        <taxon>Actinomycetes</taxon>
        <taxon>Streptosporangiales</taxon>
        <taxon>Streptosporangiaceae</taxon>
        <taxon>Nonomuraea</taxon>
    </lineage>
</organism>
<evidence type="ECO:0000313" key="2">
    <source>
        <dbReference type="Proteomes" id="UP000633509"/>
    </source>
</evidence>
<gene>
    <name evidence="1" type="ORF">H4W80_007807</name>
</gene>
<dbReference type="RefSeq" id="WP_192789560.1">
    <property type="nucleotide sequence ID" value="NZ_JADBEK010000001.1"/>
</dbReference>
<evidence type="ECO:0000313" key="1">
    <source>
        <dbReference type="EMBL" id="MBE1589549.1"/>
    </source>
</evidence>
<accession>A0ABR9M9F7</accession>
<dbReference type="EMBL" id="JADBEK010000001">
    <property type="protein sequence ID" value="MBE1589549.1"/>
    <property type="molecule type" value="Genomic_DNA"/>
</dbReference>
<keyword evidence="2" id="KW-1185">Reference proteome</keyword>